<organism evidence="1 2">
    <name type="scientific">Senna tora</name>
    <dbReference type="NCBI Taxonomy" id="362788"/>
    <lineage>
        <taxon>Eukaryota</taxon>
        <taxon>Viridiplantae</taxon>
        <taxon>Streptophyta</taxon>
        <taxon>Embryophyta</taxon>
        <taxon>Tracheophyta</taxon>
        <taxon>Spermatophyta</taxon>
        <taxon>Magnoliopsida</taxon>
        <taxon>eudicotyledons</taxon>
        <taxon>Gunneridae</taxon>
        <taxon>Pentapetalae</taxon>
        <taxon>rosids</taxon>
        <taxon>fabids</taxon>
        <taxon>Fabales</taxon>
        <taxon>Fabaceae</taxon>
        <taxon>Caesalpinioideae</taxon>
        <taxon>Cassia clade</taxon>
        <taxon>Senna</taxon>
    </lineage>
</organism>
<keyword evidence="2" id="KW-1185">Reference proteome</keyword>
<proteinExistence type="predicted"/>
<protein>
    <submittedName>
        <fullName evidence="1">Uncharacterized protein</fullName>
    </submittedName>
</protein>
<reference evidence="1" key="1">
    <citation type="submission" date="2020-09" db="EMBL/GenBank/DDBJ databases">
        <title>Genome-Enabled Discovery of Anthraquinone Biosynthesis in Senna tora.</title>
        <authorList>
            <person name="Kang S.-H."/>
            <person name="Pandey R.P."/>
            <person name="Lee C.-M."/>
            <person name="Sim J.-S."/>
            <person name="Jeong J.-T."/>
            <person name="Choi B.-S."/>
            <person name="Jung M."/>
            <person name="Ginzburg D."/>
            <person name="Zhao K."/>
            <person name="Won S.Y."/>
            <person name="Oh T.-J."/>
            <person name="Yu Y."/>
            <person name="Kim N.-H."/>
            <person name="Lee O.R."/>
            <person name="Lee T.-H."/>
            <person name="Bashyal P."/>
            <person name="Kim T.-S."/>
            <person name="Lee W.-H."/>
            <person name="Kawkins C."/>
            <person name="Kim C.-K."/>
            <person name="Kim J.S."/>
            <person name="Ahn B.O."/>
            <person name="Rhee S.Y."/>
            <person name="Sohng J.K."/>
        </authorList>
    </citation>
    <scope>NUCLEOTIDE SEQUENCE</scope>
    <source>
        <tissue evidence="1">Leaf</tissue>
    </source>
</reference>
<evidence type="ECO:0000313" key="1">
    <source>
        <dbReference type="EMBL" id="KAF7831397.1"/>
    </source>
</evidence>
<comment type="caution">
    <text evidence="1">The sequence shown here is derived from an EMBL/GenBank/DDBJ whole genome shotgun (WGS) entry which is preliminary data.</text>
</comment>
<gene>
    <name evidence="1" type="ORF">G2W53_013730</name>
</gene>
<dbReference type="AlphaFoldDB" id="A0A834WQZ4"/>
<dbReference type="EMBL" id="JAAIUW010000005">
    <property type="protein sequence ID" value="KAF7831397.1"/>
    <property type="molecule type" value="Genomic_DNA"/>
</dbReference>
<evidence type="ECO:0000313" key="2">
    <source>
        <dbReference type="Proteomes" id="UP000634136"/>
    </source>
</evidence>
<sequence>MVLSRHQWYYDRTGGGQLADLWYCDGVEAGLASKTQKDSDIAQKLSYFGIEFRSCDSLEFVGSQDHVLMKTSILISIAFGLPSASLLFRVTHLHSSNYDNEEGQQKQLLEYKPLHLFAELRRALYRYNMIQITIMEALRHPEVFL</sequence>
<name>A0A834WQZ4_9FABA</name>
<dbReference type="Proteomes" id="UP000634136">
    <property type="component" value="Unassembled WGS sequence"/>
</dbReference>
<accession>A0A834WQZ4</accession>